<evidence type="ECO:0000313" key="2">
    <source>
        <dbReference type="EMBL" id="PCI81429.1"/>
    </source>
</evidence>
<dbReference type="CDD" id="cd07438">
    <property type="entry name" value="PHP_HisPPase_AMP"/>
    <property type="match status" value="1"/>
</dbReference>
<evidence type="ECO:0000313" key="3">
    <source>
        <dbReference type="Proteomes" id="UP000218767"/>
    </source>
</evidence>
<gene>
    <name evidence="2" type="ORF">COB20_01930</name>
</gene>
<feature type="domain" description="Polymerase/histidinol phosphatase N-terminal" evidence="1">
    <location>
        <begin position="3"/>
        <end position="66"/>
    </location>
</feature>
<dbReference type="InterPro" id="IPR016195">
    <property type="entry name" value="Pol/histidinol_Pase-like"/>
</dbReference>
<dbReference type="PANTHER" id="PTHR42924">
    <property type="entry name" value="EXONUCLEASE"/>
    <property type="match status" value="1"/>
</dbReference>
<dbReference type="InterPro" id="IPR052018">
    <property type="entry name" value="PHP_domain"/>
</dbReference>
<dbReference type="PANTHER" id="PTHR42924:SF3">
    <property type="entry name" value="POLYMERASE_HISTIDINOL PHOSPHATASE N-TERMINAL DOMAIN-CONTAINING PROTEIN"/>
    <property type="match status" value="1"/>
</dbReference>
<dbReference type="EMBL" id="NVUL01000005">
    <property type="protein sequence ID" value="PCI81429.1"/>
    <property type="molecule type" value="Genomic_DNA"/>
</dbReference>
<dbReference type="Proteomes" id="UP000218767">
    <property type="component" value="Unassembled WGS sequence"/>
</dbReference>
<dbReference type="AlphaFoldDB" id="A0A2A4XH01"/>
<proteinExistence type="predicted"/>
<dbReference type="Gene3D" id="3.20.20.140">
    <property type="entry name" value="Metal-dependent hydrolases"/>
    <property type="match status" value="1"/>
</dbReference>
<comment type="caution">
    <text evidence="2">The sequence shown here is derived from an EMBL/GenBank/DDBJ whole genome shotgun (WGS) entry which is preliminary data.</text>
</comment>
<dbReference type="GO" id="GO:0035312">
    <property type="term" value="F:5'-3' DNA exonuclease activity"/>
    <property type="evidence" value="ECO:0007669"/>
    <property type="project" value="TreeGrafter"/>
</dbReference>
<dbReference type="Pfam" id="PF02811">
    <property type="entry name" value="PHP"/>
    <property type="match status" value="1"/>
</dbReference>
<accession>A0A2A4XH01</accession>
<dbReference type="SUPFAM" id="SSF89550">
    <property type="entry name" value="PHP domain-like"/>
    <property type="match status" value="1"/>
</dbReference>
<dbReference type="InterPro" id="IPR004013">
    <property type="entry name" value="PHP_dom"/>
</dbReference>
<dbReference type="GO" id="GO:0004534">
    <property type="term" value="F:5'-3' RNA exonuclease activity"/>
    <property type="evidence" value="ECO:0007669"/>
    <property type="project" value="TreeGrafter"/>
</dbReference>
<dbReference type="SMART" id="SM00481">
    <property type="entry name" value="POLIIIAc"/>
    <property type="match status" value="1"/>
</dbReference>
<evidence type="ECO:0000259" key="1">
    <source>
        <dbReference type="SMART" id="SM00481"/>
    </source>
</evidence>
<sequence length="277" mass="30604">MKADLHCHSHFSDGKESPSFLLQRATVNGLTHLALTDHDCIDGLEPLQSEARDITIINGVELSCLWNTMEIHIVGLFIDTKNSHIEKLLASQQTQRENRAQAIDKNLQKLGTHGLMAYLQSLPCTAYTRSHIADFLVQEKICKNRQKAFKTHLGKRGRVYAAASCCSLQEGVSTILKASGIAVVAHPGRYSLSKTKLSSLLDDFKECGGEAIEGSYSNIDPTTKAYLSKLAEEKSLYLSVGSDFHDAAATWTDIGKFPALDQQAIKNAIWLHPKWHS</sequence>
<reference evidence="3" key="1">
    <citation type="submission" date="2017-08" db="EMBL/GenBank/DDBJ databases">
        <title>A dynamic microbial community with high functional redundancy inhabits the cold, oxic subseafloor aquifer.</title>
        <authorList>
            <person name="Tully B.J."/>
            <person name="Wheat C.G."/>
            <person name="Glazer B.T."/>
            <person name="Huber J.A."/>
        </authorList>
    </citation>
    <scope>NUCLEOTIDE SEQUENCE [LARGE SCALE GENOMIC DNA]</scope>
</reference>
<organism evidence="2 3">
    <name type="scientific">SAR86 cluster bacterium</name>
    <dbReference type="NCBI Taxonomy" id="2030880"/>
    <lineage>
        <taxon>Bacteria</taxon>
        <taxon>Pseudomonadati</taxon>
        <taxon>Pseudomonadota</taxon>
        <taxon>Gammaproteobacteria</taxon>
        <taxon>SAR86 cluster</taxon>
    </lineage>
</organism>
<dbReference type="Gene3D" id="1.10.150.650">
    <property type="match status" value="1"/>
</dbReference>
<protein>
    <submittedName>
        <fullName evidence="2">Phosphatase</fullName>
    </submittedName>
</protein>
<dbReference type="InterPro" id="IPR003141">
    <property type="entry name" value="Pol/His_phosphatase_N"/>
</dbReference>
<name>A0A2A4XH01_9GAMM</name>